<name>A0A9K3M439_9STRA</name>
<sequence>MASRGFTEAVPLSLSSMAHMTIPLEDGVLDGLKMVLQHTLLSCLNLTRTIYPPHNFTFSDLCTSPYAWDPQEVRSTTKNKIPTIPASLTKHGFDAQYQRTALVYFKPLLVRTQHERKKQKLEQDQDVNGKIPPVISQQEESVWISNDTWTEQEAALAKITLLYAAIGELSVEELAQVGVAYGQQESKGSMDVVNNNNHNNDKEHPCVLYKVLVEYRSLPSTGNIHAAKAEELSMLSFGGSVDDDVKYGALASLYDDYAKYVLEMASVRGKKYKFDLMDSTLSDGTVPRLPTRPGTSPEEQANDPFVKSLCVTVTEDLEPSTTVKGKLGGPNNFFSNGTKQDNNAVDPNKQDENGSDNTPATAFTKIQLRLEGNLRVGLNYIPLPGFYHTKLQETFLSLNHQPPAMAVGYPSGHRLLLDPKDAGKIYINGRYVTTWGKDPKIGSSFPALFGMDLHSIPYWHGRIFDYDALMTQYAQLWQEVLTDARLVYSNISGRLLSRMITGKDPIIESEDEDDEDDDNADFGRDDDDDEDVEGDETQEERVTISVDCLESQVMSSSKYDPVGISAKALATKFAVEYGEDSFPCQAHEIDWVKDRLPGRVPVPVPARLIDVLRRGGYFDTKRTSDEVWFAECRPAKEGKEEKVVNRTIELLQQAKCNDVKASNIVFISGIGITCPIQKKGLVRLNRSLRQYHVNEMLMKTDLQKVLAGDTIVTEDNFEDEAGEGDDSEKTIDDLALLLGIHIAREHPDGTLFIRFMLKHGKISST</sequence>
<accession>A0A9K3M439</accession>
<dbReference type="EMBL" id="JAGRRH010000003">
    <property type="protein sequence ID" value="KAG7371746.1"/>
    <property type="molecule type" value="Genomic_DNA"/>
</dbReference>
<dbReference type="OrthoDB" id="42577at2759"/>
<keyword evidence="3" id="KW-1185">Reference proteome</keyword>
<organism evidence="2 3">
    <name type="scientific">Nitzschia inconspicua</name>
    <dbReference type="NCBI Taxonomy" id="303405"/>
    <lineage>
        <taxon>Eukaryota</taxon>
        <taxon>Sar</taxon>
        <taxon>Stramenopiles</taxon>
        <taxon>Ochrophyta</taxon>
        <taxon>Bacillariophyta</taxon>
        <taxon>Bacillariophyceae</taxon>
        <taxon>Bacillariophycidae</taxon>
        <taxon>Bacillariales</taxon>
        <taxon>Bacillariaceae</taxon>
        <taxon>Nitzschia</taxon>
    </lineage>
</organism>
<protein>
    <submittedName>
        <fullName evidence="2">Uncharacterized protein</fullName>
    </submittedName>
</protein>
<feature type="compositionally biased region" description="Acidic residues" evidence="1">
    <location>
        <begin position="507"/>
        <end position="538"/>
    </location>
</feature>
<dbReference type="AlphaFoldDB" id="A0A9K3M439"/>
<evidence type="ECO:0000313" key="3">
    <source>
        <dbReference type="Proteomes" id="UP000693970"/>
    </source>
</evidence>
<evidence type="ECO:0000256" key="1">
    <source>
        <dbReference type="SAM" id="MobiDB-lite"/>
    </source>
</evidence>
<feature type="region of interest" description="Disordered" evidence="1">
    <location>
        <begin position="505"/>
        <end position="540"/>
    </location>
</feature>
<proteinExistence type="predicted"/>
<reference evidence="2" key="1">
    <citation type="journal article" date="2021" name="Sci. Rep.">
        <title>Diploid genomic architecture of Nitzschia inconspicua, an elite biomass production diatom.</title>
        <authorList>
            <person name="Oliver A."/>
            <person name="Podell S."/>
            <person name="Pinowska A."/>
            <person name="Traller J.C."/>
            <person name="Smith S.R."/>
            <person name="McClure R."/>
            <person name="Beliaev A."/>
            <person name="Bohutskyi P."/>
            <person name="Hill E.A."/>
            <person name="Rabines A."/>
            <person name="Zheng H."/>
            <person name="Allen L.Z."/>
            <person name="Kuo A."/>
            <person name="Grigoriev I.V."/>
            <person name="Allen A.E."/>
            <person name="Hazlebeck D."/>
            <person name="Allen E.E."/>
        </authorList>
    </citation>
    <scope>NUCLEOTIDE SEQUENCE</scope>
    <source>
        <strain evidence="2">Hildebrandi</strain>
    </source>
</reference>
<reference evidence="2" key="2">
    <citation type="submission" date="2021-04" db="EMBL/GenBank/DDBJ databases">
        <authorList>
            <person name="Podell S."/>
        </authorList>
    </citation>
    <scope>NUCLEOTIDE SEQUENCE</scope>
    <source>
        <strain evidence="2">Hildebrandi</strain>
    </source>
</reference>
<comment type="caution">
    <text evidence="2">The sequence shown here is derived from an EMBL/GenBank/DDBJ whole genome shotgun (WGS) entry which is preliminary data.</text>
</comment>
<evidence type="ECO:0000313" key="2">
    <source>
        <dbReference type="EMBL" id="KAG7371746.1"/>
    </source>
</evidence>
<dbReference type="Proteomes" id="UP000693970">
    <property type="component" value="Unassembled WGS sequence"/>
</dbReference>
<feature type="compositionally biased region" description="Polar residues" evidence="1">
    <location>
        <begin position="332"/>
        <end position="345"/>
    </location>
</feature>
<gene>
    <name evidence="2" type="ORF">IV203_017888</name>
</gene>
<feature type="region of interest" description="Disordered" evidence="1">
    <location>
        <begin position="320"/>
        <end position="359"/>
    </location>
</feature>